<gene>
    <name evidence="10" type="primary">LOC117576671</name>
</gene>
<comment type="subcellular location">
    <subcellularLocation>
        <location evidence="1">Nucleus</location>
    </subcellularLocation>
</comment>
<dbReference type="OrthoDB" id="2596881at2759"/>
<keyword evidence="3" id="KW-0238">DNA-binding</keyword>
<protein>
    <submittedName>
        <fullName evidence="10">Activating transcription factor 3</fullName>
    </submittedName>
</protein>
<dbReference type="Gene3D" id="1.20.5.170">
    <property type="match status" value="1"/>
</dbReference>
<feature type="compositionally biased region" description="Low complexity" evidence="7">
    <location>
        <begin position="333"/>
        <end position="354"/>
    </location>
</feature>
<evidence type="ECO:0000313" key="9">
    <source>
        <dbReference type="Proteomes" id="UP000515160"/>
    </source>
</evidence>
<feature type="compositionally biased region" description="Low complexity" evidence="7">
    <location>
        <begin position="447"/>
        <end position="497"/>
    </location>
</feature>
<evidence type="ECO:0000256" key="6">
    <source>
        <dbReference type="SAM" id="Coils"/>
    </source>
</evidence>
<accession>A0A6P8XVZ4</accession>
<keyword evidence="9" id="KW-1185">Reference proteome</keyword>
<dbReference type="RefSeq" id="XP_034117553.1">
    <property type="nucleotide sequence ID" value="XM_034261662.2"/>
</dbReference>
<keyword evidence="4" id="KW-0804">Transcription</keyword>
<feature type="region of interest" description="Disordered" evidence="7">
    <location>
        <begin position="121"/>
        <end position="178"/>
    </location>
</feature>
<keyword evidence="5" id="KW-0539">Nucleus</keyword>
<feature type="region of interest" description="Disordered" evidence="7">
    <location>
        <begin position="70"/>
        <end position="98"/>
    </location>
</feature>
<feature type="compositionally biased region" description="Polar residues" evidence="7">
    <location>
        <begin position="124"/>
        <end position="137"/>
    </location>
</feature>
<organism evidence="9 10">
    <name type="scientific">Drosophila albomicans</name>
    <name type="common">Fruit fly</name>
    <dbReference type="NCBI Taxonomy" id="7291"/>
    <lineage>
        <taxon>Eukaryota</taxon>
        <taxon>Metazoa</taxon>
        <taxon>Ecdysozoa</taxon>
        <taxon>Arthropoda</taxon>
        <taxon>Hexapoda</taxon>
        <taxon>Insecta</taxon>
        <taxon>Pterygota</taxon>
        <taxon>Neoptera</taxon>
        <taxon>Endopterygota</taxon>
        <taxon>Diptera</taxon>
        <taxon>Brachycera</taxon>
        <taxon>Muscomorpha</taxon>
        <taxon>Ephydroidea</taxon>
        <taxon>Drosophilidae</taxon>
        <taxon>Drosophila</taxon>
    </lineage>
</organism>
<evidence type="ECO:0000256" key="3">
    <source>
        <dbReference type="ARBA" id="ARBA00023125"/>
    </source>
</evidence>
<dbReference type="PROSITE" id="PS50217">
    <property type="entry name" value="BZIP"/>
    <property type="match status" value="1"/>
</dbReference>
<sequence>MFNSNIPATSLLSIEGSNCLGAHTPKTPEILNSVIAMTNPLDNFNFNASNSCSAASTPLVTIRNFCGNPNGQSHSQDSSHSSCSASPLDSPAGTATTPSVQQTCSQLIKAGLKLSIQSKRKLSTCDSSSGSEQPNSKCSRRDEDCEESSDEDSETKSAPKGLTPEDEDRRRRRRERNKIAATKCRMKKRERTQNLIKESEVLDTQNVELKNQVRTLETDRRRLLEMLQAHAPSCVKRGGCQLPSKLLQSPAYKYLPELELDGVGNGNGGNGGGNSSSSSEATGTSSAANTPTSHQQQQQQQQHLQQQQQQQHMQSIPSMSTFKFGSKSPAAMAAAVAAAQQQQQQHHQLQQQQLPNGYCKPSPSPQEFEHAGYLSSPTQEALCLPQQQQQSTMNPASSNSNADNSSNNNNNNNNSNLVVSQQVSDYVPNCEGLSLGLGLSIAITTPTNTNSSRNSNTSSNNSNNNSNNNNNGSNNNHSSSNGNTSNIVSSSTSNVVVIPPPATTPTSSAIEFVKNELVDSQSPYTTALSAERFLFEPSEGFPDTKHAVSVHPSSLNNMTSVASLAVHSGSNHSNNSSCNNNNNNHLLDFHNGLPHTGIGAIGGVGGGIIGGIMTPCYEEDQLLLMKNSCYTNDLLSHLTDDAADFVDLDTGAAAFITNGGCLA</sequence>
<evidence type="ECO:0000256" key="4">
    <source>
        <dbReference type="ARBA" id="ARBA00023163"/>
    </source>
</evidence>
<keyword evidence="6" id="KW-0175">Coiled coil</keyword>
<dbReference type="AlphaFoldDB" id="A0A6P8XVZ4"/>
<keyword evidence="2" id="KW-0805">Transcription regulation</keyword>
<evidence type="ECO:0000256" key="7">
    <source>
        <dbReference type="SAM" id="MobiDB-lite"/>
    </source>
</evidence>
<dbReference type="PANTHER" id="PTHR23351">
    <property type="entry name" value="FOS TRANSCRIPTION FACTOR-RELATED"/>
    <property type="match status" value="1"/>
</dbReference>
<evidence type="ECO:0000313" key="10">
    <source>
        <dbReference type="RefSeq" id="XP_034117553.1"/>
    </source>
</evidence>
<feature type="region of interest" description="Disordered" evidence="7">
    <location>
        <begin position="263"/>
        <end position="315"/>
    </location>
</feature>
<feature type="compositionally biased region" description="Acidic residues" evidence="7">
    <location>
        <begin position="144"/>
        <end position="153"/>
    </location>
</feature>
<feature type="region of interest" description="Disordered" evidence="7">
    <location>
        <begin position="333"/>
        <end position="416"/>
    </location>
</feature>
<dbReference type="CDD" id="cd14722">
    <property type="entry name" value="bZIP_ATF3"/>
    <property type="match status" value="1"/>
</dbReference>
<feature type="compositionally biased region" description="Gly residues" evidence="7">
    <location>
        <begin position="263"/>
        <end position="274"/>
    </location>
</feature>
<dbReference type="Proteomes" id="UP000515160">
    <property type="component" value="Chromosome X"/>
</dbReference>
<dbReference type="GO" id="GO:0000981">
    <property type="term" value="F:DNA-binding transcription factor activity, RNA polymerase II-specific"/>
    <property type="evidence" value="ECO:0007669"/>
    <property type="project" value="TreeGrafter"/>
</dbReference>
<feature type="coiled-coil region" evidence="6">
    <location>
        <begin position="199"/>
        <end position="226"/>
    </location>
</feature>
<proteinExistence type="predicted"/>
<dbReference type="GO" id="GO:0000978">
    <property type="term" value="F:RNA polymerase II cis-regulatory region sequence-specific DNA binding"/>
    <property type="evidence" value="ECO:0007669"/>
    <property type="project" value="TreeGrafter"/>
</dbReference>
<dbReference type="InterPro" id="IPR004827">
    <property type="entry name" value="bZIP"/>
</dbReference>
<evidence type="ECO:0000256" key="1">
    <source>
        <dbReference type="ARBA" id="ARBA00004123"/>
    </source>
</evidence>
<dbReference type="Pfam" id="PF00170">
    <property type="entry name" value="bZIP_1"/>
    <property type="match status" value="1"/>
</dbReference>
<dbReference type="InterPro" id="IPR046347">
    <property type="entry name" value="bZIP_sf"/>
</dbReference>
<feature type="region of interest" description="Disordered" evidence="7">
    <location>
        <begin position="446"/>
        <end position="506"/>
    </location>
</feature>
<dbReference type="GeneID" id="117576671"/>
<dbReference type="GO" id="GO:0005634">
    <property type="term" value="C:nucleus"/>
    <property type="evidence" value="ECO:0007669"/>
    <property type="project" value="UniProtKB-SubCell"/>
</dbReference>
<feature type="compositionally biased region" description="Low complexity" evidence="7">
    <location>
        <begin position="275"/>
        <end position="314"/>
    </location>
</feature>
<reference evidence="10" key="1">
    <citation type="submission" date="2025-08" db="UniProtKB">
        <authorList>
            <consortium name="RefSeq"/>
        </authorList>
    </citation>
    <scope>IDENTIFICATION</scope>
    <source>
        <strain evidence="10">15112-1751.03</strain>
        <tissue evidence="10">Whole Adult</tissue>
    </source>
</reference>
<dbReference type="PANTHER" id="PTHR23351:SF24">
    <property type="entry name" value="ACTIVATING TRANSCRIPTION FACTOR 3-RELATED"/>
    <property type="match status" value="1"/>
</dbReference>
<evidence type="ECO:0000256" key="5">
    <source>
        <dbReference type="ARBA" id="ARBA00023242"/>
    </source>
</evidence>
<feature type="compositionally biased region" description="Low complexity" evidence="7">
    <location>
        <begin position="72"/>
        <end position="92"/>
    </location>
</feature>
<name>A0A6P8XVZ4_DROAB</name>
<evidence type="ECO:0000256" key="2">
    <source>
        <dbReference type="ARBA" id="ARBA00023015"/>
    </source>
</evidence>
<feature type="domain" description="BZIP" evidence="8">
    <location>
        <begin position="167"/>
        <end position="230"/>
    </location>
</feature>
<dbReference type="InterPro" id="IPR000837">
    <property type="entry name" value="AP-1"/>
</dbReference>
<dbReference type="PROSITE" id="PS00036">
    <property type="entry name" value="BZIP_BASIC"/>
    <property type="match status" value="1"/>
</dbReference>
<dbReference type="SMART" id="SM00338">
    <property type="entry name" value="BRLZ"/>
    <property type="match status" value="1"/>
</dbReference>
<dbReference type="SUPFAM" id="SSF57959">
    <property type="entry name" value="Leucine zipper domain"/>
    <property type="match status" value="1"/>
</dbReference>
<evidence type="ECO:0000259" key="8">
    <source>
        <dbReference type="PROSITE" id="PS50217"/>
    </source>
</evidence>
<dbReference type="CTD" id="467"/>
<dbReference type="PRINTS" id="PR00042">
    <property type="entry name" value="LEUZIPPRFOS"/>
</dbReference>
<feature type="compositionally biased region" description="Low complexity" evidence="7">
    <location>
        <begin position="386"/>
        <end position="416"/>
    </location>
</feature>